<reference evidence="3" key="1">
    <citation type="submission" date="2020-11" db="EMBL/GenBank/DDBJ databases">
        <authorList>
            <person name="Tran Van P."/>
        </authorList>
    </citation>
    <scope>NUCLEOTIDE SEQUENCE</scope>
</reference>
<dbReference type="GO" id="GO:0008270">
    <property type="term" value="F:zinc ion binding"/>
    <property type="evidence" value="ECO:0007669"/>
    <property type="project" value="InterPro"/>
</dbReference>
<dbReference type="InterPro" id="IPR003604">
    <property type="entry name" value="Matrin/U1-like-C_Znf_C2H2"/>
</dbReference>
<dbReference type="GO" id="GO:0003676">
    <property type="term" value="F:nucleic acid binding"/>
    <property type="evidence" value="ECO:0007669"/>
    <property type="project" value="InterPro"/>
</dbReference>
<evidence type="ECO:0000313" key="3">
    <source>
        <dbReference type="EMBL" id="CAD7198690.1"/>
    </source>
</evidence>
<feature type="region of interest" description="Disordered" evidence="1">
    <location>
        <begin position="113"/>
        <end position="134"/>
    </location>
</feature>
<sequence>MAFRIVSKLIGRKQHCGLKVLNRALSIVDSYMKGETPSSIEPLSLENSLNNANNSEFCTVCRRVFIGRLQLEAHLNSKKHQKMERRVALAAPEQGKLPGESGNLKEVNEEIKKESVEQKPQENVLTNTIKAQTN</sequence>
<proteinExistence type="predicted"/>
<dbReference type="SMART" id="SM00451">
    <property type="entry name" value="ZnF_U1"/>
    <property type="match status" value="1"/>
</dbReference>
<feature type="compositionally biased region" description="Polar residues" evidence="1">
    <location>
        <begin position="121"/>
        <end position="134"/>
    </location>
</feature>
<organism evidence="3">
    <name type="scientific">Timema douglasi</name>
    <name type="common">Walking stick</name>
    <dbReference type="NCBI Taxonomy" id="61478"/>
    <lineage>
        <taxon>Eukaryota</taxon>
        <taxon>Metazoa</taxon>
        <taxon>Ecdysozoa</taxon>
        <taxon>Arthropoda</taxon>
        <taxon>Hexapoda</taxon>
        <taxon>Insecta</taxon>
        <taxon>Pterygota</taxon>
        <taxon>Neoptera</taxon>
        <taxon>Polyneoptera</taxon>
        <taxon>Phasmatodea</taxon>
        <taxon>Timematodea</taxon>
        <taxon>Timematoidea</taxon>
        <taxon>Timematidae</taxon>
        <taxon>Timema</taxon>
    </lineage>
</organism>
<dbReference type="InterPro" id="IPR036236">
    <property type="entry name" value="Znf_C2H2_sf"/>
</dbReference>
<feature type="domain" description="C2H2-type" evidence="2">
    <location>
        <begin position="58"/>
        <end position="80"/>
    </location>
</feature>
<gene>
    <name evidence="3" type="ORF">TDIB3V08_LOCUS4968</name>
</gene>
<dbReference type="EMBL" id="OA566319">
    <property type="protein sequence ID" value="CAD7198690.1"/>
    <property type="molecule type" value="Genomic_DNA"/>
</dbReference>
<protein>
    <recommendedName>
        <fullName evidence="2">C2H2-type domain-containing protein</fullName>
    </recommendedName>
</protein>
<dbReference type="PROSITE" id="PS00028">
    <property type="entry name" value="ZINC_FINGER_C2H2_1"/>
    <property type="match status" value="1"/>
</dbReference>
<dbReference type="InterPro" id="IPR013087">
    <property type="entry name" value="Znf_C2H2_type"/>
</dbReference>
<dbReference type="Gene3D" id="3.30.160.60">
    <property type="entry name" value="Classic Zinc Finger"/>
    <property type="match status" value="1"/>
</dbReference>
<dbReference type="Pfam" id="PF12874">
    <property type="entry name" value="zf-met"/>
    <property type="match status" value="1"/>
</dbReference>
<evidence type="ECO:0000259" key="2">
    <source>
        <dbReference type="PROSITE" id="PS00028"/>
    </source>
</evidence>
<accession>A0A7R8VKK5</accession>
<dbReference type="SUPFAM" id="SSF57667">
    <property type="entry name" value="beta-beta-alpha zinc fingers"/>
    <property type="match status" value="1"/>
</dbReference>
<name>A0A7R8VKK5_TIMDO</name>
<evidence type="ECO:0000256" key="1">
    <source>
        <dbReference type="SAM" id="MobiDB-lite"/>
    </source>
</evidence>
<dbReference type="AlphaFoldDB" id="A0A7R8VKK5"/>